<accession>W4S8C0</accession>
<comment type="caution">
    <text evidence="1">The sequence shown here is derived from an EMBL/GenBank/DDBJ whole genome shotgun (WGS) entry which is preliminary data.</text>
</comment>
<evidence type="ECO:0000313" key="1">
    <source>
        <dbReference type="EMBL" id="GAE52592.1"/>
    </source>
</evidence>
<gene>
    <name evidence="1" type="ORF">XPU_4124</name>
</gene>
<reference evidence="1 2" key="1">
    <citation type="submission" date="2014-01" db="EMBL/GenBank/DDBJ databases">
        <title>Genome sequence and analysis of Xanthomonas arboricola pv. pruni.</title>
        <authorList>
            <person name="Fujikawa T."/>
            <person name="Nakazono-Nagaoka E."/>
        </authorList>
    </citation>
    <scope>NUCLEOTIDE SEQUENCE [LARGE SCALE GENOMIC DNA]</scope>
    <source>
        <strain evidence="2">MAFF 311562</strain>
    </source>
</reference>
<name>W4S8C0_9XANT</name>
<sequence length="104" mass="9724">MHSNKGGGGSVDVDVEVEVEVEVVAGGVGATGAGAAAGAAAGTSVLGMVGGCAAGGLRAGDAAPNPPAVNGTAAGAVISFFCCCMPFGQGMFCTVSAPLESVHR</sequence>
<protein>
    <submittedName>
        <fullName evidence="1">Uncharacterized protein</fullName>
    </submittedName>
</protein>
<evidence type="ECO:0000313" key="2">
    <source>
        <dbReference type="Proteomes" id="UP000019143"/>
    </source>
</evidence>
<dbReference type="AlphaFoldDB" id="W4S8C0"/>
<organism evidence="1 2">
    <name type="scientific">Xanthomonas arboricola pv. pruni str. MAFF 311562</name>
    <dbReference type="NCBI Taxonomy" id="1414836"/>
    <lineage>
        <taxon>Bacteria</taxon>
        <taxon>Pseudomonadati</taxon>
        <taxon>Pseudomonadota</taxon>
        <taxon>Gammaproteobacteria</taxon>
        <taxon>Lysobacterales</taxon>
        <taxon>Lysobacteraceae</taxon>
        <taxon>Xanthomonas</taxon>
    </lineage>
</organism>
<dbReference type="EMBL" id="BAVB01000365">
    <property type="protein sequence ID" value="GAE52592.1"/>
    <property type="molecule type" value="Genomic_DNA"/>
</dbReference>
<proteinExistence type="predicted"/>
<dbReference type="Proteomes" id="UP000019143">
    <property type="component" value="Unassembled WGS sequence"/>
</dbReference>